<dbReference type="GO" id="GO:0008299">
    <property type="term" value="P:isoprenoid biosynthetic process"/>
    <property type="evidence" value="ECO:0007669"/>
    <property type="project" value="UniProtKB-ARBA"/>
</dbReference>
<evidence type="ECO:0000313" key="7">
    <source>
        <dbReference type="EMBL" id="TFK45749.1"/>
    </source>
</evidence>
<evidence type="ECO:0000313" key="8">
    <source>
        <dbReference type="Proteomes" id="UP000305948"/>
    </source>
</evidence>
<dbReference type="Pfam" id="PF19086">
    <property type="entry name" value="Terpene_syn_C_2"/>
    <property type="match status" value="1"/>
</dbReference>
<evidence type="ECO:0000256" key="4">
    <source>
        <dbReference type="ARBA" id="ARBA00022842"/>
    </source>
</evidence>
<evidence type="ECO:0000256" key="3">
    <source>
        <dbReference type="ARBA" id="ARBA00022723"/>
    </source>
</evidence>
<dbReference type="InterPro" id="IPR034686">
    <property type="entry name" value="Terpene_cyclase-like_2"/>
</dbReference>
<name>A0A5C3MK10_9AGAM</name>
<sequence length="227" mass="25745">MTATDLILRNLHEILPYPLLCNPLYAVVRAESSAWFESFTLYSSYHPKKRALLRAADFDLVNAYGYPVADHEALRNICDWTIAAFVVDDTTDEQNAADASLTLQEFLDGLDLHLSSTRALQSSVGVRLRKGFGPSAFRRFMSSNGRTAQALIREAQLREKGRILTLEEYIEFRRSCVGVQPCFDILEYAFKIELRQYIFGLECWMIGNLEWGCVSKRYDHSGGAVGK</sequence>
<evidence type="ECO:0000256" key="5">
    <source>
        <dbReference type="ARBA" id="ARBA00023239"/>
    </source>
</evidence>
<dbReference type="Proteomes" id="UP000305948">
    <property type="component" value="Unassembled WGS sequence"/>
</dbReference>
<dbReference type="STRING" id="5364.A0A5C3MK10"/>
<reference evidence="7 8" key="1">
    <citation type="journal article" date="2019" name="Nat. Ecol. Evol.">
        <title>Megaphylogeny resolves global patterns of mushroom evolution.</title>
        <authorList>
            <person name="Varga T."/>
            <person name="Krizsan K."/>
            <person name="Foldi C."/>
            <person name="Dima B."/>
            <person name="Sanchez-Garcia M."/>
            <person name="Sanchez-Ramirez S."/>
            <person name="Szollosi G.J."/>
            <person name="Szarkandi J.G."/>
            <person name="Papp V."/>
            <person name="Albert L."/>
            <person name="Andreopoulos W."/>
            <person name="Angelini C."/>
            <person name="Antonin V."/>
            <person name="Barry K.W."/>
            <person name="Bougher N.L."/>
            <person name="Buchanan P."/>
            <person name="Buyck B."/>
            <person name="Bense V."/>
            <person name="Catcheside P."/>
            <person name="Chovatia M."/>
            <person name="Cooper J."/>
            <person name="Damon W."/>
            <person name="Desjardin D."/>
            <person name="Finy P."/>
            <person name="Geml J."/>
            <person name="Haridas S."/>
            <person name="Hughes K."/>
            <person name="Justo A."/>
            <person name="Karasinski D."/>
            <person name="Kautmanova I."/>
            <person name="Kiss B."/>
            <person name="Kocsube S."/>
            <person name="Kotiranta H."/>
            <person name="LaButti K.M."/>
            <person name="Lechner B.E."/>
            <person name="Liimatainen K."/>
            <person name="Lipzen A."/>
            <person name="Lukacs Z."/>
            <person name="Mihaltcheva S."/>
            <person name="Morgado L.N."/>
            <person name="Niskanen T."/>
            <person name="Noordeloos M.E."/>
            <person name="Ohm R.A."/>
            <person name="Ortiz-Santana B."/>
            <person name="Ovrebo C."/>
            <person name="Racz N."/>
            <person name="Riley R."/>
            <person name="Savchenko A."/>
            <person name="Shiryaev A."/>
            <person name="Soop K."/>
            <person name="Spirin V."/>
            <person name="Szebenyi C."/>
            <person name="Tomsovsky M."/>
            <person name="Tulloss R.E."/>
            <person name="Uehling J."/>
            <person name="Grigoriev I.V."/>
            <person name="Vagvolgyi C."/>
            <person name="Papp T."/>
            <person name="Martin F.M."/>
            <person name="Miettinen O."/>
            <person name="Hibbett D.S."/>
            <person name="Nagy L.G."/>
        </authorList>
    </citation>
    <scope>NUCLEOTIDE SEQUENCE [LARGE SCALE GENOMIC DNA]</scope>
    <source>
        <strain evidence="7 8">OMC1185</strain>
    </source>
</reference>
<keyword evidence="5 6" id="KW-0456">Lyase</keyword>
<dbReference type="Gene3D" id="1.10.600.10">
    <property type="entry name" value="Farnesyl Diphosphate Synthase"/>
    <property type="match status" value="2"/>
</dbReference>
<proteinExistence type="inferred from homology"/>
<dbReference type="EMBL" id="ML213537">
    <property type="protein sequence ID" value="TFK45749.1"/>
    <property type="molecule type" value="Genomic_DNA"/>
</dbReference>
<gene>
    <name evidence="7" type="ORF">OE88DRAFT_1668837</name>
</gene>
<dbReference type="PANTHER" id="PTHR35201:SF4">
    <property type="entry name" value="BETA-PINACENE SYNTHASE-RELATED"/>
    <property type="match status" value="1"/>
</dbReference>
<dbReference type="AlphaFoldDB" id="A0A5C3MK10"/>
<evidence type="ECO:0000256" key="1">
    <source>
        <dbReference type="ARBA" id="ARBA00001946"/>
    </source>
</evidence>
<organism evidence="7 8">
    <name type="scientific">Heliocybe sulcata</name>
    <dbReference type="NCBI Taxonomy" id="5364"/>
    <lineage>
        <taxon>Eukaryota</taxon>
        <taxon>Fungi</taxon>
        <taxon>Dikarya</taxon>
        <taxon>Basidiomycota</taxon>
        <taxon>Agaricomycotina</taxon>
        <taxon>Agaricomycetes</taxon>
        <taxon>Gloeophyllales</taxon>
        <taxon>Gloeophyllaceae</taxon>
        <taxon>Heliocybe</taxon>
    </lineage>
</organism>
<comment type="cofactor">
    <cofactor evidence="1 6">
        <name>Mg(2+)</name>
        <dbReference type="ChEBI" id="CHEBI:18420"/>
    </cofactor>
</comment>
<dbReference type="EC" id="4.2.3.-" evidence="6"/>
<comment type="similarity">
    <text evidence="2 6">Belongs to the terpene synthase family.</text>
</comment>
<evidence type="ECO:0000256" key="2">
    <source>
        <dbReference type="ARBA" id="ARBA00006333"/>
    </source>
</evidence>
<accession>A0A5C3MK10</accession>
<keyword evidence="8" id="KW-1185">Reference proteome</keyword>
<dbReference type="PANTHER" id="PTHR35201">
    <property type="entry name" value="TERPENE SYNTHASE"/>
    <property type="match status" value="1"/>
</dbReference>
<dbReference type="OrthoDB" id="3314751at2759"/>
<dbReference type="GO" id="GO:0046872">
    <property type="term" value="F:metal ion binding"/>
    <property type="evidence" value="ECO:0007669"/>
    <property type="project" value="UniProtKB-KW"/>
</dbReference>
<dbReference type="InterPro" id="IPR008949">
    <property type="entry name" value="Isoprenoid_synthase_dom_sf"/>
</dbReference>
<dbReference type="SUPFAM" id="SSF48576">
    <property type="entry name" value="Terpenoid synthases"/>
    <property type="match status" value="1"/>
</dbReference>
<keyword evidence="3 6" id="KW-0479">Metal-binding</keyword>
<evidence type="ECO:0000256" key="6">
    <source>
        <dbReference type="RuleBase" id="RU366034"/>
    </source>
</evidence>
<keyword evidence="4 6" id="KW-0460">Magnesium</keyword>
<dbReference type="GO" id="GO:0010333">
    <property type="term" value="F:terpene synthase activity"/>
    <property type="evidence" value="ECO:0007669"/>
    <property type="project" value="InterPro"/>
</dbReference>
<protein>
    <recommendedName>
        <fullName evidence="6">Terpene synthase</fullName>
        <ecNumber evidence="6">4.2.3.-</ecNumber>
    </recommendedName>
</protein>